<dbReference type="Gene3D" id="1.10.10.10">
    <property type="entry name" value="Winged helix-like DNA-binding domain superfamily/Winged helix DNA-binding domain"/>
    <property type="match status" value="1"/>
</dbReference>
<dbReference type="InterPro" id="IPR046348">
    <property type="entry name" value="SIS_dom_sf"/>
</dbReference>
<dbReference type="Gene3D" id="3.40.50.10490">
    <property type="entry name" value="Glucose-6-phosphate isomerase like protein, domain 1"/>
    <property type="match status" value="1"/>
</dbReference>
<evidence type="ECO:0000259" key="4">
    <source>
        <dbReference type="PROSITE" id="PS51071"/>
    </source>
</evidence>
<dbReference type="PANTHER" id="PTHR30514:SF18">
    <property type="entry name" value="RPIR-FAMILY TRANSCRIPTIONAL REGULATOR"/>
    <property type="match status" value="1"/>
</dbReference>
<dbReference type="EMBL" id="CP127247">
    <property type="protein sequence ID" value="WIY25771.1"/>
    <property type="molecule type" value="Genomic_DNA"/>
</dbReference>
<keyword evidence="3" id="KW-0804">Transcription</keyword>
<dbReference type="RefSeq" id="WP_270920670.1">
    <property type="nucleotide sequence ID" value="NZ_CP127247.1"/>
</dbReference>
<dbReference type="GO" id="GO:0003700">
    <property type="term" value="F:DNA-binding transcription factor activity"/>
    <property type="evidence" value="ECO:0007669"/>
    <property type="project" value="InterPro"/>
</dbReference>
<keyword evidence="2" id="KW-0238">DNA-binding</keyword>
<evidence type="ECO:0000256" key="1">
    <source>
        <dbReference type="ARBA" id="ARBA00023015"/>
    </source>
</evidence>
<dbReference type="CDD" id="cd05013">
    <property type="entry name" value="SIS_RpiR"/>
    <property type="match status" value="1"/>
</dbReference>
<dbReference type="GO" id="GO:0003677">
    <property type="term" value="F:DNA binding"/>
    <property type="evidence" value="ECO:0007669"/>
    <property type="project" value="UniProtKB-KW"/>
</dbReference>
<dbReference type="SUPFAM" id="SSF46689">
    <property type="entry name" value="Homeodomain-like"/>
    <property type="match status" value="1"/>
</dbReference>
<dbReference type="PROSITE" id="PS51071">
    <property type="entry name" value="HTH_RPIR"/>
    <property type="match status" value="1"/>
</dbReference>
<dbReference type="InterPro" id="IPR036388">
    <property type="entry name" value="WH-like_DNA-bd_sf"/>
</dbReference>
<dbReference type="InterPro" id="IPR047640">
    <property type="entry name" value="RpiR-like"/>
</dbReference>
<dbReference type="Pfam" id="PF01418">
    <property type="entry name" value="HTH_6"/>
    <property type="match status" value="1"/>
</dbReference>
<dbReference type="PANTHER" id="PTHR30514">
    <property type="entry name" value="GLUCOKINASE"/>
    <property type="match status" value="1"/>
</dbReference>
<accession>A0A9Y2P1N2</accession>
<evidence type="ECO:0000256" key="3">
    <source>
        <dbReference type="ARBA" id="ARBA00023163"/>
    </source>
</evidence>
<feature type="domain" description="SIS" evidence="5">
    <location>
        <begin position="154"/>
        <end position="296"/>
    </location>
</feature>
<evidence type="ECO:0000313" key="6">
    <source>
        <dbReference type="EMBL" id="WIY25771.1"/>
    </source>
</evidence>
<dbReference type="Proteomes" id="UP001238334">
    <property type="component" value="Chromosome"/>
</dbReference>
<dbReference type="GO" id="GO:1901135">
    <property type="term" value="P:carbohydrate derivative metabolic process"/>
    <property type="evidence" value="ECO:0007669"/>
    <property type="project" value="InterPro"/>
</dbReference>
<dbReference type="KEGG" id="ppso:QPJ95_02160"/>
<organism evidence="6 7">
    <name type="scientific">Parasedimentitalea psychrophila</name>
    <dbReference type="NCBI Taxonomy" id="2997337"/>
    <lineage>
        <taxon>Bacteria</taxon>
        <taxon>Pseudomonadati</taxon>
        <taxon>Pseudomonadota</taxon>
        <taxon>Alphaproteobacteria</taxon>
        <taxon>Rhodobacterales</taxon>
        <taxon>Paracoccaceae</taxon>
        <taxon>Parasedimentitalea</taxon>
    </lineage>
</organism>
<dbReference type="SUPFAM" id="SSF53697">
    <property type="entry name" value="SIS domain"/>
    <property type="match status" value="1"/>
</dbReference>
<dbReference type="InterPro" id="IPR035472">
    <property type="entry name" value="RpiR-like_SIS"/>
</dbReference>
<evidence type="ECO:0000259" key="5">
    <source>
        <dbReference type="PROSITE" id="PS51464"/>
    </source>
</evidence>
<sequence>MSKYISYGTIFPLRTNQKSTKYDYCDKVDPSGMLKIDQKLTKALSNLPKKLGRAARYALDNPDRIAFDSMRTVATACDVASPTMLRLARALDYENYEAFRYEFQQRFVTQGLGNRAVALRSGAGSQKEDQLPKNIAQAATQNIALTLKQMDLSAVEAFTKSVQDSERTIILGSGSMHWMAALMETTGQMAIPGLRTDHSGSATMVETIASITERDTALVLAYAPYAKETVVAAAYASDKNAKVFAITDKLSSPLVEYADHVFIAPTESPHYYPSVISTVLMIEVLLSATVAASDALDRIKQTELVRNTSGAYF</sequence>
<proteinExistence type="predicted"/>
<protein>
    <submittedName>
        <fullName evidence="6">MurR/RpiR family transcriptional regulator</fullName>
    </submittedName>
</protein>
<gene>
    <name evidence="6" type="ORF">QPJ95_02160</name>
</gene>
<dbReference type="PROSITE" id="PS51464">
    <property type="entry name" value="SIS"/>
    <property type="match status" value="1"/>
</dbReference>
<feature type="domain" description="HTH rpiR-type" evidence="4">
    <location>
        <begin position="34"/>
        <end position="110"/>
    </location>
</feature>
<keyword evidence="1" id="KW-0805">Transcription regulation</keyword>
<dbReference type="GO" id="GO:0097367">
    <property type="term" value="F:carbohydrate derivative binding"/>
    <property type="evidence" value="ECO:0007669"/>
    <property type="project" value="InterPro"/>
</dbReference>
<dbReference type="Pfam" id="PF01380">
    <property type="entry name" value="SIS"/>
    <property type="match status" value="1"/>
</dbReference>
<dbReference type="InterPro" id="IPR000281">
    <property type="entry name" value="HTH_RpiR"/>
</dbReference>
<reference evidence="6 7" key="1">
    <citation type="submission" date="2023-06" db="EMBL/GenBank/DDBJ databases">
        <title>Parasedimentitalea psychrophila sp. nov., a psychrophilic bacterium isolated from deep-sea sediment.</title>
        <authorList>
            <person name="Li A."/>
        </authorList>
    </citation>
    <scope>NUCLEOTIDE SEQUENCE [LARGE SCALE GENOMIC DNA]</scope>
    <source>
        <strain evidence="6 7">QS115</strain>
    </source>
</reference>
<dbReference type="InterPro" id="IPR001347">
    <property type="entry name" value="SIS_dom"/>
</dbReference>
<dbReference type="AlphaFoldDB" id="A0A9Y2P1N2"/>
<evidence type="ECO:0000256" key="2">
    <source>
        <dbReference type="ARBA" id="ARBA00023125"/>
    </source>
</evidence>
<evidence type="ECO:0000313" key="7">
    <source>
        <dbReference type="Proteomes" id="UP001238334"/>
    </source>
</evidence>
<keyword evidence="7" id="KW-1185">Reference proteome</keyword>
<name>A0A9Y2P1N2_9RHOB</name>
<dbReference type="InterPro" id="IPR009057">
    <property type="entry name" value="Homeodomain-like_sf"/>
</dbReference>